<comment type="caution">
    <text evidence="16">The sequence shown here is derived from an EMBL/GenBank/DDBJ whole genome shotgun (WGS) entry which is preliminary data.</text>
</comment>
<feature type="transmembrane region" description="Helical" evidence="14">
    <location>
        <begin position="12"/>
        <end position="31"/>
    </location>
</feature>
<dbReference type="Pfam" id="PF02518">
    <property type="entry name" value="HATPase_c"/>
    <property type="match status" value="1"/>
</dbReference>
<organism evidence="16 17">
    <name type="scientific">Sporosarcina psychrophila</name>
    <name type="common">Bacillus psychrophilus</name>
    <dbReference type="NCBI Taxonomy" id="1476"/>
    <lineage>
        <taxon>Bacteria</taxon>
        <taxon>Bacillati</taxon>
        <taxon>Bacillota</taxon>
        <taxon>Bacilli</taxon>
        <taxon>Bacillales</taxon>
        <taxon>Caryophanaceae</taxon>
        <taxon>Sporosarcina</taxon>
    </lineage>
</organism>
<dbReference type="Gene3D" id="3.30.565.10">
    <property type="entry name" value="Histidine kinase-like ATPase, C-terminal domain"/>
    <property type="match status" value="1"/>
</dbReference>
<dbReference type="GO" id="GO:0005524">
    <property type="term" value="F:ATP binding"/>
    <property type="evidence" value="ECO:0007669"/>
    <property type="project" value="UniProtKB-KW"/>
</dbReference>
<evidence type="ECO:0000313" key="16">
    <source>
        <dbReference type="EMBL" id="HJF31821.1"/>
    </source>
</evidence>
<dbReference type="GO" id="GO:0004721">
    <property type="term" value="F:phosphoprotein phosphatase activity"/>
    <property type="evidence" value="ECO:0007669"/>
    <property type="project" value="TreeGrafter"/>
</dbReference>
<sequence>MKNVMLFLKDHISFLIFQGILILFMMLIYWLDGFRNVNTAIYTISMSMLLTGGYLLGKFIIRRSFYEAIIRKPEKMEDALIRYPQGPEHRQTTEFTRELYKLYQNEVQRLYAAQHRQLHFMNQWVHQMKTPISVMGLLLQEKDDLDRNSIIEEVEKIRNGLESVLVNARLETFEQDMQIERIGLKQLVQEIVTDHKRLFITNGVFPVISIDDNFLVATDVKWMKIVIGQFITNAVKYTFDEGKKVHLTAACTGHGLKLAIRDEGIGIPSSDLNRVRKAFFTGENGRLTGESTGMGLYIASEVCNRLGHPLSIESEAGNGTTVTVLFENGEAGETDETEHNRGAGGSNEDL</sequence>
<dbReference type="InterPro" id="IPR004358">
    <property type="entry name" value="Sig_transdc_His_kin-like_C"/>
</dbReference>
<evidence type="ECO:0000256" key="2">
    <source>
        <dbReference type="ARBA" id="ARBA00004651"/>
    </source>
</evidence>
<keyword evidence="12 14" id="KW-0472">Membrane</keyword>
<evidence type="ECO:0000256" key="9">
    <source>
        <dbReference type="ARBA" id="ARBA00022840"/>
    </source>
</evidence>
<keyword evidence="5" id="KW-0808">Transferase</keyword>
<evidence type="ECO:0000256" key="8">
    <source>
        <dbReference type="ARBA" id="ARBA00022777"/>
    </source>
</evidence>
<dbReference type="GO" id="GO:0000155">
    <property type="term" value="F:phosphorelay sensor kinase activity"/>
    <property type="evidence" value="ECO:0007669"/>
    <property type="project" value="TreeGrafter"/>
</dbReference>
<dbReference type="GO" id="GO:0016036">
    <property type="term" value="P:cellular response to phosphate starvation"/>
    <property type="evidence" value="ECO:0007669"/>
    <property type="project" value="TreeGrafter"/>
</dbReference>
<reference evidence="16" key="2">
    <citation type="submission" date="2021-09" db="EMBL/GenBank/DDBJ databases">
        <authorList>
            <person name="Gilroy R."/>
        </authorList>
    </citation>
    <scope>NUCLEOTIDE SEQUENCE</scope>
    <source>
        <strain evidence="16">CHK171-7178</strain>
    </source>
</reference>
<keyword evidence="10 14" id="KW-1133">Transmembrane helix</keyword>
<evidence type="ECO:0000256" key="1">
    <source>
        <dbReference type="ARBA" id="ARBA00000085"/>
    </source>
</evidence>
<keyword evidence="7" id="KW-0547">Nucleotide-binding</keyword>
<evidence type="ECO:0000313" key="17">
    <source>
        <dbReference type="Proteomes" id="UP000698173"/>
    </source>
</evidence>
<evidence type="ECO:0000256" key="7">
    <source>
        <dbReference type="ARBA" id="ARBA00022741"/>
    </source>
</evidence>
<keyword evidence="6 14" id="KW-0812">Transmembrane</keyword>
<dbReference type="GO" id="GO:0005886">
    <property type="term" value="C:plasma membrane"/>
    <property type="evidence" value="ECO:0007669"/>
    <property type="project" value="UniProtKB-SubCell"/>
</dbReference>
<dbReference type="PANTHER" id="PTHR45453">
    <property type="entry name" value="PHOSPHATE REGULON SENSOR PROTEIN PHOR"/>
    <property type="match status" value="1"/>
</dbReference>
<dbReference type="Proteomes" id="UP000698173">
    <property type="component" value="Unassembled WGS sequence"/>
</dbReference>
<feature type="domain" description="Histidine kinase" evidence="15">
    <location>
        <begin position="123"/>
        <end position="330"/>
    </location>
</feature>
<evidence type="ECO:0000256" key="6">
    <source>
        <dbReference type="ARBA" id="ARBA00022692"/>
    </source>
</evidence>
<evidence type="ECO:0000259" key="15">
    <source>
        <dbReference type="PROSITE" id="PS50109"/>
    </source>
</evidence>
<reference evidence="16" key="1">
    <citation type="journal article" date="2021" name="PeerJ">
        <title>Extensive microbial diversity within the chicken gut microbiome revealed by metagenomics and culture.</title>
        <authorList>
            <person name="Gilroy R."/>
            <person name="Ravi A."/>
            <person name="Getino M."/>
            <person name="Pursley I."/>
            <person name="Horton D.L."/>
            <person name="Alikhan N.F."/>
            <person name="Baker D."/>
            <person name="Gharbi K."/>
            <person name="Hall N."/>
            <person name="Watson M."/>
            <person name="Adriaenssens E.M."/>
            <person name="Foster-Nyarko E."/>
            <person name="Jarju S."/>
            <person name="Secka A."/>
            <person name="Antonio M."/>
            <person name="Oren A."/>
            <person name="Chaudhuri R.R."/>
            <person name="La Ragione R."/>
            <person name="Hildebrand F."/>
            <person name="Pallen M.J."/>
        </authorList>
    </citation>
    <scope>NUCLEOTIDE SEQUENCE</scope>
    <source>
        <strain evidence="16">CHK171-7178</strain>
    </source>
</reference>
<dbReference type="InterPro" id="IPR050351">
    <property type="entry name" value="BphY/WalK/GraS-like"/>
</dbReference>
<gene>
    <name evidence="16" type="ORF">K8V56_08580</name>
</gene>
<keyword evidence="9" id="KW-0067">ATP-binding</keyword>
<evidence type="ECO:0000256" key="11">
    <source>
        <dbReference type="ARBA" id="ARBA00023012"/>
    </source>
</evidence>
<dbReference type="InterPro" id="IPR005467">
    <property type="entry name" value="His_kinase_dom"/>
</dbReference>
<evidence type="ECO:0000256" key="3">
    <source>
        <dbReference type="ARBA" id="ARBA00012438"/>
    </source>
</evidence>
<evidence type="ECO:0000256" key="13">
    <source>
        <dbReference type="SAM" id="MobiDB-lite"/>
    </source>
</evidence>
<keyword evidence="11" id="KW-0902">Two-component regulatory system</keyword>
<evidence type="ECO:0000256" key="14">
    <source>
        <dbReference type="SAM" id="Phobius"/>
    </source>
</evidence>
<dbReference type="AlphaFoldDB" id="A0A921FZD3"/>
<comment type="subcellular location">
    <subcellularLocation>
        <location evidence="2">Cell membrane</location>
        <topology evidence="2">Multi-pass membrane protein</topology>
    </subcellularLocation>
</comment>
<evidence type="ECO:0000256" key="10">
    <source>
        <dbReference type="ARBA" id="ARBA00022989"/>
    </source>
</evidence>
<feature type="region of interest" description="Disordered" evidence="13">
    <location>
        <begin position="329"/>
        <end position="350"/>
    </location>
</feature>
<dbReference type="InterPro" id="IPR036890">
    <property type="entry name" value="HATPase_C_sf"/>
</dbReference>
<dbReference type="EC" id="2.7.13.3" evidence="3"/>
<name>A0A921FZD3_SPOPS</name>
<comment type="catalytic activity">
    <reaction evidence="1">
        <text>ATP + protein L-histidine = ADP + protein N-phospho-L-histidine.</text>
        <dbReference type="EC" id="2.7.13.3"/>
    </reaction>
</comment>
<accession>A0A921FZD3</accession>
<dbReference type="SMART" id="SM00387">
    <property type="entry name" value="HATPase_c"/>
    <property type="match status" value="1"/>
</dbReference>
<protein>
    <recommendedName>
        <fullName evidence="3">histidine kinase</fullName>
        <ecNumber evidence="3">2.7.13.3</ecNumber>
    </recommendedName>
</protein>
<proteinExistence type="predicted"/>
<evidence type="ECO:0000256" key="12">
    <source>
        <dbReference type="ARBA" id="ARBA00023136"/>
    </source>
</evidence>
<keyword evidence="8 16" id="KW-0418">Kinase</keyword>
<dbReference type="SUPFAM" id="SSF55874">
    <property type="entry name" value="ATPase domain of HSP90 chaperone/DNA topoisomerase II/histidine kinase"/>
    <property type="match status" value="1"/>
</dbReference>
<evidence type="ECO:0000256" key="4">
    <source>
        <dbReference type="ARBA" id="ARBA00022475"/>
    </source>
</evidence>
<dbReference type="PRINTS" id="PR00344">
    <property type="entry name" value="BCTRLSENSOR"/>
</dbReference>
<keyword evidence="4" id="KW-1003">Cell membrane</keyword>
<feature type="transmembrane region" description="Helical" evidence="14">
    <location>
        <begin position="37"/>
        <end position="56"/>
    </location>
</feature>
<dbReference type="PANTHER" id="PTHR45453:SF2">
    <property type="entry name" value="HISTIDINE KINASE"/>
    <property type="match status" value="1"/>
</dbReference>
<dbReference type="InterPro" id="IPR003594">
    <property type="entry name" value="HATPase_dom"/>
</dbReference>
<evidence type="ECO:0000256" key="5">
    <source>
        <dbReference type="ARBA" id="ARBA00022679"/>
    </source>
</evidence>
<dbReference type="PROSITE" id="PS50109">
    <property type="entry name" value="HIS_KIN"/>
    <property type="match status" value="1"/>
</dbReference>
<dbReference type="EMBL" id="DYWT01000140">
    <property type="protein sequence ID" value="HJF31821.1"/>
    <property type="molecule type" value="Genomic_DNA"/>
</dbReference>